<comment type="similarity">
    <text evidence="1">Belongs to the metallophosphoesterase superfamily. YfcE family.</text>
</comment>
<accession>A0A090QF59</accession>
<organism evidence="3 4">
    <name type="scientific">Nonlabens ulvanivorans</name>
    <name type="common">Persicivirga ulvanivorans</name>
    <dbReference type="NCBI Taxonomy" id="906888"/>
    <lineage>
        <taxon>Bacteria</taxon>
        <taxon>Pseudomonadati</taxon>
        <taxon>Bacteroidota</taxon>
        <taxon>Flavobacteriia</taxon>
        <taxon>Flavobacteriales</taxon>
        <taxon>Flavobacteriaceae</taxon>
        <taxon>Nonlabens</taxon>
    </lineage>
</organism>
<comment type="caution">
    <text evidence="3">The sequence shown here is derived from an EMBL/GenBank/DDBJ whole genome shotgun (WGS) entry which is preliminary data.</text>
</comment>
<dbReference type="Gene3D" id="3.60.21.10">
    <property type="match status" value="1"/>
</dbReference>
<evidence type="ECO:0000256" key="1">
    <source>
        <dbReference type="ARBA" id="ARBA00008950"/>
    </source>
</evidence>
<sequence length="154" mass="17878">MKILLLSDTHSHIDDFIIKYVKQADEVWHAGDIGDLKVTDQIAAIKPLRAVWGNIDDDKARMQFPEHNRFKCEGMDVWITHIGGYPGRYNQRVRPEIYNNPPDLFICGHSHILKVINDKKLIVFISIPELSAYMDFIRNAPCCGLKLMRERFQI</sequence>
<dbReference type="InterPro" id="IPR024654">
    <property type="entry name" value="Calcineurin-like_PHP_lpxH"/>
</dbReference>
<reference evidence="3 4" key="1">
    <citation type="journal article" date="2014" name="Genome Announc.">
        <title>Draft Genome Sequences of Marine Flavobacterium Nonlabens Strains NR17, NR24, NR27, NR32, NR33, and Ara13.</title>
        <authorList>
            <person name="Nakanishi M."/>
            <person name="Meirelles P."/>
            <person name="Suzuki R."/>
            <person name="Takatani N."/>
            <person name="Mino S."/>
            <person name="Suda W."/>
            <person name="Oshima K."/>
            <person name="Hattori M."/>
            <person name="Ohkuma M."/>
            <person name="Hosokawa M."/>
            <person name="Miyashita K."/>
            <person name="Thompson F.L."/>
            <person name="Niwa A."/>
            <person name="Sawabe T."/>
            <person name="Sawabe T."/>
        </authorList>
    </citation>
    <scope>NUCLEOTIDE SEQUENCE [LARGE SCALE GENOMIC DNA]</scope>
    <source>
        <strain evidence="4">JCM19314</strain>
    </source>
</reference>
<protein>
    <recommendedName>
        <fullName evidence="2">Calcineurin-like phosphoesterase domain-containing protein</fullName>
    </recommendedName>
</protein>
<gene>
    <name evidence="3" type="ORF">JCM19314_99</name>
</gene>
<dbReference type="SUPFAM" id="SSF56300">
    <property type="entry name" value="Metallo-dependent phosphatases"/>
    <property type="match status" value="1"/>
</dbReference>
<proteinExistence type="inferred from homology"/>
<name>A0A090QF59_NONUL</name>
<dbReference type="Pfam" id="PF12850">
    <property type="entry name" value="Metallophos_2"/>
    <property type="match status" value="1"/>
</dbReference>
<evidence type="ECO:0000259" key="2">
    <source>
        <dbReference type="Pfam" id="PF12850"/>
    </source>
</evidence>
<dbReference type="InterPro" id="IPR029052">
    <property type="entry name" value="Metallo-depent_PP-like"/>
</dbReference>
<dbReference type="EMBL" id="BBMM01000007">
    <property type="protein sequence ID" value="GAL00873.1"/>
    <property type="molecule type" value="Genomic_DNA"/>
</dbReference>
<feature type="domain" description="Calcineurin-like phosphoesterase" evidence="2">
    <location>
        <begin position="1"/>
        <end position="123"/>
    </location>
</feature>
<dbReference type="AlphaFoldDB" id="A0A090QF59"/>
<evidence type="ECO:0000313" key="3">
    <source>
        <dbReference type="EMBL" id="GAL00873.1"/>
    </source>
</evidence>
<evidence type="ECO:0000313" key="4">
    <source>
        <dbReference type="Proteomes" id="UP000029226"/>
    </source>
</evidence>
<dbReference type="Proteomes" id="UP000029226">
    <property type="component" value="Unassembled WGS sequence"/>
</dbReference>